<organism evidence="1 2">
    <name type="scientific">Mycobacterium bovis (strain BCG / Pasteur 1173P2)</name>
    <dbReference type="NCBI Taxonomy" id="410289"/>
    <lineage>
        <taxon>Bacteria</taxon>
        <taxon>Bacillati</taxon>
        <taxon>Actinomycetota</taxon>
        <taxon>Actinomycetes</taxon>
        <taxon>Mycobacteriales</taxon>
        <taxon>Mycobacteriaceae</taxon>
        <taxon>Mycobacterium</taxon>
        <taxon>Mycobacterium tuberculosis complex</taxon>
    </lineage>
</organism>
<dbReference type="RefSeq" id="WP_003900450.1">
    <property type="nucleotide sequence ID" value="NC_008769.1"/>
</dbReference>
<protein>
    <submittedName>
        <fullName evidence="1">Uncharacterized protein</fullName>
    </submittedName>
</protein>
<dbReference type="KEGG" id="mbb:BCG_2041c"/>
<evidence type="ECO:0000313" key="2">
    <source>
        <dbReference type="Proteomes" id="UP000001472"/>
    </source>
</evidence>
<dbReference type="Proteomes" id="UP000001472">
    <property type="component" value="Chromosome"/>
</dbReference>
<reference evidence="1 2" key="1">
    <citation type="journal article" date="2007" name="Proc. Natl. Acad. Sci. U.S.A.">
        <title>Genome plasticity of BCG and impact on vaccine efficacy.</title>
        <authorList>
            <person name="Brosch R."/>
            <person name="Gordon S.V."/>
            <person name="Garnier T."/>
            <person name="Eiglmeier K."/>
            <person name="Frigui W."/>
            <person name="Valenti P."/>
            <person name="Dos Santos S."/>
            <person name="Duthoy S."/>
            <person name="Lacroix C."/>
            <person name="Garcia-Pelayo C."/>
            <person name="Inwald J.K."/>
            <person name="Golby P."/>
            <person name="Garcia J.N."/>
            <person name="Hewinson R.G."/>
            <person name="Behr M.A."/>
            <person name="Quail M.A."/>
            <person name="Churcher C."/>
            <person name="Barrell B.G."/>
            <person name="Parkhill J."/>
            <person name="Cole S.T."/>
        </authorList>
    </citation>
    <scope>NUCLEOTIDE SEQUENCE [LARGE SCALE GENOMIC DNA]</scope>
    <source>
        <strain evidence="2">BCG / Pasteur 1173P2</strain>
    </source>
</reference>
<dbReference type="AlphaFoldDB" id="A0A0H3MBL4"/>
<sequence>MVQRYPFRMVQRTPAMTSVAQLEHYLEEHLTKELAWLLRAATEWHAQHCMNLGIDGYSMQVYALDSTVLHARTLFEFFTQNTSVGQNANYYNCTVYKVPLIGSILYQFHWRRPIHSHMMHAQDRRPVTQLPTYDDHAQTKPLNEMPVDFAKEIVRLWRVFVKDLNNHTNLQFRPIGATAQTALASEINAAKRVRTNDVTQRQIAVGKETSRLEPNFSIPQIEWPA</sequence>
<evidence type="ECO:0000313" key="1">
    <source>
        <dbReference type="EMBL" id="CAL72029.1"/>
    </source>
</evidence>
<accession>A0A0H3MBL4</accession>
<gene>
    <name evidence="1" type="ordered locus">BCG_2041c</name>
</gene>
<proteinExistence type="predicted"/>
<name>A0A0H3MBL4_MYCBP</name>
<dbReference type="EMBL" id="AM408590">
    <property type="protein sequence ID" value="CAL72029.1"/>
    <property type="molecule type" value="Genomic_DNA"/>
</dbReference>
<dbReference type="HOGENOM" id="CLU_113692_0_0_11"/>